<evidence type="ECO:0000313" key="1">
    <source>
        <dbReference type="EMBL" id="KOF99811.1"/>
    </source>
</evidence>
<dbReference type="AlphaFoldDB" id="A0A0L8IED2"/>
<proteinExistence type="predicted"/>
<reference evidence="1" key="1">
    <citation type="submission" date="2015-07" db="EMBL/GenBank/DDBJ databases">
        <title>MeaNS - Measles Nucleotide Surveillance Program.</title>
        <authorList>
            <person name="Tran T."/>
            <person name="Druce J."/>
        </authorList>
    </citation>
    <scope>NUCLEOTIDE SEQUENCE</scope>
    <source>
        <strain evidence="1">UCB-OBI-ISO-001</strain>
        <tissue evidence="1">Gonad</tissue>
    </source>
</reference>
<gene>
    <name evidence="1" type="ORF">OCBIM_22011766mg</name>
</gene>
<name>A0A0L8IED2_OCTBM</name>
<protein>
    <submittedName>
        <fullName evidence="1">Uncharacterized protein</fullName>
    </submittedName>
</protein>
<organism evidence="1">
    <name type="scientific">Octopus bimaculoides</name>
    <name type="common">California two-spotted octopus</name>
    <dbReference type="NCBI Taxonomy" id="37653"/>
    <lineage>
        <taxon>Eukaryota</taxon>
        <taxon>Metazoa</taxon>
        <taxon>Spiralia</taxon>
        <taxon>Lophotrochozoa</taxon>
        <taxon>Mollusca</taxon>
        <taxon>Cephalopoda</taxon>
        <taxon>Coleoidea</taxon>
        <taxon>Octopodiformes</taxon>
        <taxon>Octopoda</taxon>
        <taxon>Incirrata</taxon>
        <taxon>Octopodidae</taxon>
        <taxon>Octopus</taxon>
    </lineage>
</organism>
<accession>A0A0L8IED2</accession>
<sequence>MFFMSCYQSLHLAILFNNTHCLFDFLPLTIVHWQRMGNGFWWRIVGIFRIQIQLDIDNSS</sequence>
<dbReference type="EMBL" id="KQ415891">
    <property type="protein sequence ID" value="KOF99811.1"/>
    <property type="molecule type" value="Genomic_DNA"/>
</dbReference>